<evidence type="ECO:0000256" key="1">
    <source>
        <dbReference type="SAM" id="SignalP"/>
    </source>
</evidence>
<keyword evidence="1" id="KW-0732">Signal</keyword>
<protein>
    <submittedName>
        <fullName evidence="2">Uncharacterized protein</fullName>
    </submittedName>
</protein>
<dbReference type="OrthoDB" id="5091764at2759"/>
<proteinExistence type="predicted"/>
<name>A0A9W8S486_9HYPO</name>
<accession>A0A9W8S486</accession>
<evidence type="ECO:0000313" key="3">
    <source>
        <dbReference type="Proteomes" id="UP001152049"/>
    </source>
</evidence>
<gene>
    <name evidence="2" type="ORF">NW762_005497</name>
</gene>
<dbReference type="AlphaFoldDB" id="A0A9W8S486"/>
<keyword evidence="3" id="KW-1185">Reference proteome</keyword>
<reference evidence="2" key="1">
    <citation type="submission" date="2022-09" db="EMBL/GenBank/DDBJ databases">
        <title>Fusarium specimens isolated from Avocado Roots.</title>
        <authorList>
            <person name="Stajich J."/>
            <person name="Roper C."/>
            <person name="Heimlech-Rivalta G."/>
        </authorList>
    </citation>
    <scope>NUCLEOTIDE SEQUENCE</scope>
    <source>
        <strain evidence="2">CF00136</strain>
    </source>
</reference>
<dbReference type="EMBL" id="JAOQAZ010000008">
    <property type="protein sequence ID" value="KAJ4264301.1"/>
    <property type="molecule type" value="Genomic_DNA"/>
</dbReference>
<organism evidence="2 3">
    <name type="scientific">Fusarium torreyae</name>
    <dbReference type="NCBI Taxonomy" id="1237075"/>
    <lineage>
        <taxon>Eukaryota</taxon>
        <taxon>Fungi</taxon>
        <taxon>Dikarya</taxon>
        <taxon>Ascomycota</taxon>
        <taxon>Pezizomycotina</taxon>
        <taxon>Sordariomycetes</taxon>
        <taxon>Hypocreomycetidae</taxon>
        <taxon>Hypocreales</taxon>
        <taxon>Nectriaceae</taxon>
        <taxon>Fusarium</taxon>
    </lineage>
</organism>
<feature type="chain" id="PRO_5040860224" evidence="1">
    <location>
        <begin position="21"/>
        <end position="129"/>
    </location>
</feature>
<sequence>MHFASIITGAVALFASAATAQPTARQAPVAYANVMVINSADHSRQPVRIPLAQLTTLDYKITELDLISLSVHIPNIPSPDTKEVSCQRYKDKYGVQFGSTEFTEGKSALVSTNPVEFGWVLCYHKNKSS</sequence>
<comment type="caution">
    <text evidence="2">The sequence shown here is derived from an EMBL/GenBank/DDBJ whole genome shotgun (WGS) entry which is preliminary data.</text>
</comment>
<dbReference type="Proteomes" id="UP001152049">
    <property type="component" value="Unassembled WGS sequence"/>
</dbReference>
<feature type="signal peptide" evidence="1">
    <location>
        <begin position="1"/>
        <end position="20"/>
    </location>
</feature>
<evidence type="ECO:0000313" key="2">
    <source>
        <dbReference type="EMBL" id="KAJ4264301.1"/>
    </source>
</evidence>